<comment type="caution">
    <text evidence="7">The sequence shown here is derived from an EMBL/GenBank/DDBJ whole genome shotgun (WGS) entry which is preliminary data.</text>
</comment>
<evidence type="ECO:0000256" key="5">
    <source>
        <dbReference type="ARBA" id="ARBA00022833"/>
    </source>
</evidence>
<keyword evidence="4 7" id="KW-0378">Hydrolase</keyword>
<dbReference type="EMBL" id="JACBZP010000001">
    <property type="protein sequence ID" value="NYI66968.1"/>
    <property type="molecule type" value="Genomic_DNA"/>
</dbReference>
<sequence>MRPLIDLHLHLPGTVRAETFAELAAGHDIDLPLPANELYARINSDPTEEEKPRGPWFPLLRIYELISASLRTKDDFSRVTFEALEDGKTSSNLCYAELAFSPSVHMQAGVKYADIVAGIENGVARARRELGVEARAIAAINREDTADVALDMVRAVLDCPSEAIPGIGLDFYELAGMPEKFADAFQLAGDNGLFRTAHAGEHAPTAETVATALDVLGCDRLDHGYQILRDPEIVARCAERGTIFNVAFTTSRRALIPWRKESIMKMVESGLRVSINSDDPALFPTTVRREMDIAAQILGDGHEEWLLENSVDASFLTSDDKQQLRTRVLS</sequence>
<gene>
    <name evidence="7" type="ORF">BJY26_001274</name>
</gene>
<evidence type="ECO:0000256" key="1">
    <source>
        <dbReference type="ARBA" id="ARBA00001947"/>
    </source>
</evidence>
<reference evidence="7 8" key="1">
    <citation type="submission" date="2020-07" db="EMBL/GenBank/DDBJ databases">
        <title>Sequencing the genomes of 1000 actinobacteria strains.</title>
        <authorList>
            <person name="Klenk H.-P."/>
        </authorList>
    </citation>
    <scope>NUCLEOTIDE SEQUENCE [LARGE SCALE GENOMIC DNA]</scope>
    <source>
        <strain evidence="7 8">DSM 26341</strain>
    </source>
</reference>
<dbReference type="SUPFAM" id="SSF51556">
    <property type="entry name" value="Metallo-dependent hydrolases"/>
    <property type="match status" value="1"/>
</dbReference>
<dbReference type="PROSITE" id="PS00485">
    <property type="entry name" value="A_DEAMINASE"/>
    <property type="match status" value="1"/>
</dbReference>
<comment type="cofactor">
    <cofactor evidence="1">
        <name>Zn(2+)</name>
        <dbReference type="ChEBI" id="CHEBI:29105"/>
    </cofactor>
</comment>
<proteinExistence type="inferred from homology"/>
<dbReference type="GO" id="GO:0016814">
    <property type="term" value="F:hydrolase activity, acting on carbon-nitrogen (but not peptide) bonds, in cyclic amidines"/>
    <property type="evidence" value="ECO:0007669"/>
    <property type="project" value="UniProtKB-ARBA"/>
</dbReference>
<evidence type="ECO:0000313" key="7">
    <source>
        <dbReference type="EMBL" id="NYI66968.1"/>
    </source>
</evidence>
<dbReference type="EC" id="3.5.4.4" evidence="7"/>
<dbReference type="Gene3D" id="3.20.20.140">
    <property type="entry name" value="Metal-dependent hydrolases"/>
    <property type="match status" value="1"/>
</dbReference>
<dbReference type="NCBIfam" id="TIGR01430">
    <property type="entry name" value="aden_deam"/>
    <property type="match status" value="1"/>
</dbReference>
<dbReference type="Pfam" id="PF00962">
    <property type="entry name" value="A_deaminase"/>
    <property type="match status" value="1"/>
</dbReference>
<dbReference type="InterPro" id="IPR001365">
    <property type="entry name" value="A_deaminase_dom"/>
</dbReference>
<keyword evidence="3" id="KW-0479">Metal-binding</keyword>
<dbReference type="GO" id="GO:0019239">
    <property type="term" value="F:deaminase activity"/>
    <property type="evidence" value="ECO:0007669"/>
    <property type="project" value="InterPro"/>
</dbReference>
<dbReference type="GO" id="GO:0009168">
    <property type="term" value="P:purine ribonucleoside monophosphate biosynthetic process"/>
    <property type="evidence" value="ECO:0007669"/>
    <property type="project" value="InterPro"/>
</dbReference>
<dbReference type="Proteomes" id="UP000539111">
    <property type="component" value="Unassembled WGS sequence"/>
</dbReference>
<evidence type="ECO:0000256" key="2">
    <source>
        <dbReference type="ARBA" id="ARBA00006676"/>
    </source>
</evidence>
<dbReference type="AlphaFoldDB" id="A0A7Z0D1G1"/>
<feature type="domain" description="Adenosine deaminase" evidence="6">
    <location>
        <begin position="3"/>
        <end position="328"/>
    </location>
</feature>
<accession>A0A7Z0D1G1</accession>
<organism evidence="7 8">
    <name type="scientific">Spelaeicoccus albus</name>
    <dbReference type="NCBI Taxonomy" id="1280376"/>
    <lineage>
        <taxon>Bacteria</taxon>
        <taxon>Bacillati</taxon>
        <taxon>Actinomycetota</taxon>
        <taxon>Actinomycetes</taxon>
        <taxon>Micrococcales</taxon>
        <taxon>Brevibacteriaceae</taxon>
        <taxon>Spelaeicoccus</taxon>
    </lineage>
</organism>
<keyword evidence="8" id="KW-1185">Reference proteome</keyword>
<keyword evidence="5" id="KW-0862">Zinc</keyword>
<evidence type="ECO:0000256" key="3">
    <source>
        <dbReference type="ARBA" id="ARBA00022723"/>
    </source>
</evidence>
<dbReference type="GO" id="GO:0046872">
    <property type="term" value="F:metal ion binding"/>
    <property type="evidence" value="ECO:0007669"/>
    <property type="project" value="UniProtKB-KW"/>
</dbReference>
<evidence type="ECO:0000256" key="4">
    <source>
        <dbReference type="ARBA" id="ARBA00022801"/>
    </source>
</evidence>
<evidence type="ECO:0000259" key="6">
    <source>
        <dbReference type="Pfam" id="PF00962"/>
    </source>
</evidence>
<dbReference type="PANTHER" id="PTHR43114:SF6">
    <property type="entry name" value="ADENINE DEAMINASE"/>
    <property type="match status" value="1"/>
</dbReference>
<evidence type="ECO:0000313" key="8">
    <source>
        <dbReference type="Proteomes" id="UP000539111"/>
    </source>
</evidence>
<protein>
    <submittedName>
        <fullName evidence="7">Adenosine deaminase</fullName>
        <ecNumber evidence="7">3.5.4.4</ecNumber>
    </submittedName>
</protein>
<dbReference type="InterPro" id="IPR006330">
    <property type="entry name" value="Ado/ade_deaminase"/>
</dbReference>
<dbReference type="RefSeq" id="WP_179426648.1">
    <property type="nucleotide sequence ID" value="NZ_JACBZP010000001.1"/>
</dbReference>
<dbReference type="PANTHER" id="PTHR43114">
    <property type="entry name" value="ADENINE DEAMINASE"/>
    <property type="match status" value="1"/>
</dbReference>
<dbReference type="InterPro" id="IPR032466">
    <property type="entry name" value="Metal_Hydrolase"/>
</dbReference>
<name>A0A7Z0D1G1_9MICO</name>
<comment type="similarity">
    <text evidence="2">Belongs to the metallo-dependent hydrolases superfamily. Adenosine and AMP deaminases family.</text>
</comment>
<dbReference type="InterPro" id="IPR006650">
    <property type="entry name" value="A/AMP_deam_AS"/>
</dbReference>